<sequence>MNAAQRKSKKHKDTHKLLTPIDTGAPIGVSLSELIGMNNVPILVAINQHKASVRTDYIAKRILNSPVESDRVRRSYAEIIVDAKECNGGDEEETLAKIAMDIAVQMFSLTCKIYDPIIVEQFVALMTPELRQLFFDQNAIHDMVKARYRIIKALNPIDSNDFIAIDQISNILHAAAYDTFNEPYF</sequence>
<gene>
    <name evidence="1" type="ORF">COV58_00230</name>
</gene>
<evidence type="ECO:0000313" key="2">
    <source>
        <dbReference type="Proteomes" id="UP000231056"/>
    </source>
</evidence>
<name>A0A2M6IV69_9BACT</name>
<dbReference type="Proteomes" id="UP000231056">
    <property type="component" value="Unassembled WGS sequence"/>
</dbReference>
<organism evidence="1 2">
    <name type="scientific">Candidatus Roizmanbacteria bacterium CG11_big_fil_rev_8_21_14_0_20_36_8</name>
    <dbReference type="NCBI Taxonomy" id="1974856"/>
    <lineage>
        <taxon>Bacteria</taxon>
        <taxon>Candidatus Roizmaniibacteriota</taxon>
    </lineage>
</organism>
<dbReference type="AlphaFoldDB" id="A0A2M6IV69"/>
<accession>A0A2M6IV69</accession>
<protein>
    <submittedName>
        <fullName evidence="1">Uncharacterized protein</fullName>
    </submittedName>
</protein>
<comment type="caution">
    <text evidence="1">The sequence shown here is derived from an EMBL/GenBank/DDBJ whole genome shotgun (WGS) entry which is preliminary data.</text>
</comment>
<dbReference type="EMBL" id="PCVM01000005">
    <property type="protein sequence ID" value="PIQ73861.1"/>
    <property type="molecule type" value="Genomic_DNA"/>
</dbReference>
<reference evidence="1 2" key="1">
    <citation type="submission" date="2017-09" db="EMBL/GenBank/DDBJ databases">
        <title>Depth-based differentiation of microbial function through sediment-hosted aquifers and enrichment of novel symbionts in the deep terrestrial subsurface.</title>
        <authorList>
            <person name="Probst A.J."/>
            <person name="Ladd B."/>
            <person name="Jarett J.K."/>
            <person name="Geller-Mcgrath D.E."/>
            <person name="Sieber C.M."/>
            <person name="Emerson J.B."/>
            <person name="Anantharaman K."/>
            <person name="Thomas B.C."/>
            <person name="Malmstrom R."/>
            <person name="Stieglmeier M."/>
            <person name="Klingl A."/>
            <person name="Woyke T."/>
            <person name="Ryan C.M."/>
            <person name="Banfield J.F."/>
        </authorList>
    </citation>
    <scope>NUCLEOTIDE SEQUENCE [LARGE SCALE GENOMIC DNA]</scope>
    <source>
        <strain evidence="1">CG11_big_fil_rev_8_21_14_0_20_36_8</strain>
    </source>
</reference>
<proteinExistence type="predicted"/>
<evidence type="ECO:0000313" key="1">
    <source>
        <dbReference type="EMBL" id="PIQ73861.1"/>
    </source>
</evidence>